<dbReference type="EMBL" id="VFPA01000001">
    <property type="protein sequence ID" value="TQM14406.1"/>
    <property type="molecule type" value="Genomic_DNA"/>
</dbReference>
<organism evidence="4 5">
    <name type="scientific">Pseudonocardia kunmingensis</name>
    <dbReference type="NCBI Taxonomy" id="630975"/>
    <lineage>
        <taxon>Bacteria</taxon>
        <taxon>Bacillati</taxon>
        <taxon>Actinomycetota</taxon>
        <taxon>Actinomycetes</taxon>
        <taxon>Pseudonocardiales</taxon>
        <taxon>Pseudonocardiaceae</taxon>
        <taxon>Pseudonocardia</taxon>
    </lineage>
</organism>
<keyword evidence="2" id="KW-1133">Transmembrane helix</keyword>
<evidence type="ECO:0000259" key="3">
    <source>
        <dbReference type="Pfam" id="PF12849"/>
    </source>
</evidence>
<feature type="transmembrane region" description="Helical" evidence="2">
    <location>
        <begin position="6"/>
        <end position="29"/>
    </location>
</feature>
<name>A0A543DYL7_9PSEU</name>
<comment type="caution">
    <text evidence="4">The sequence shown here is derived from an EMBL/GenBank/DDBJ whole genome shotgun (WGS) entry which is preliminary data.</text>
</comment>
<feature type="domain" description="PBP" evidence="3">
    <location>
        <begin position="271"/>
        <end position="515"/>
    </location>
</feature>
<evidence type="ECO:0000313" key="4">
    <source>
        <dbReference type="EMBL" id="TQM14406.1"/>
    </source>
</evidence>
<sequence length="549" mass="58405">MSVLQTFGPIGLLVTLGLAVLALLVRLYVGRRRLVWEEELNTKIGMEPFGPHDSSPALAQFNSVTVLVVKFRNAGWSTIPETAYRTLPQVSLDGRFIVDFRVSQPSLIALDNEIQWGIDSGGRADDSGERTGWVVCPRGRDQAEALRHGLVRTALRQTLPDSLVDAADGGLDPAARDRRRVLILPPLTIPPGGQFRLIICCRDDDPGSRKREYTVDGAVDNLLPTDRRIVERGRKRRIVTLTRALVAAVTVLAIALVVAIAVPRTPPPFCGSGGVTVTGSSAFVPVVAEAARPYLAACPGASVATTVSTSREGIRSLLAPDADREAVLALSDGVADDPSGQLQRQAVAVLIYAVVVNDDAGVDGLSTGQIRAIMSGAVTSWDQLGGAPVPIRIVGRGPDSGSREAFERYVLQGGAEPRESSNDCLERDRVPGDPVVRCERATTEEVLRQVAAVPGAIGYADAEAAGAYPGLAAVAIDGAEASQGSARTGYPFWTVEYAYTYGRPRPGGALQRFLEHLSGDATARLISEAGYEPCVLFDRSLDPLCVGDR</sequence>
<keyword evidence="2" id="KW-0812">Transmembrane</keyword>
<dbReference type="OrthoDB" id="9790048at2"/>
<keyword evidence="1" id="KW-0732">Signal</keyword>
<dbReference type="SUPFAM" id="SSF53850">
    <property type="entry name" value="Periplasmic binding protein-like II"/>
    <property type="match status" value="1"/>
</dbReference>
<accession>A0A543DYL7</accession>
<evidence type="ECO:0000313" key="5">
    <source>
        <dbReference type="Proteomes" id="UP000315677"/>
    </source>
</evidence>
<dbReference type="Pfam" id="PF12849">
    <property type="entry name" value="PBP_like_2"/>
    <property type="match status" value="1"/>
</dbReference>
<protein>
    <submittedName>
        <fullName evidence="4">ABC-type phosphate transport system substrate-binding protein</fullName>
    </submittedName>
</protein>
<dbReference type="AlphaFoldDB" id="A0A543DYL7"/>
<dbReference type="PANTHER" id="PTHR30570:SF1">
    <property type="entry name" value="PHOSPHATE-BINDING PROTEIN PSTS"/>
    <property type="match status" value="1"/>
</dbReference>
<feature type="transmembrane region" description="Helical" evidence="2">
    <location>
        <begin position="238"/>
        <end position="262"/>
    </location>
</feature>
<proteinExistence type="predicted"/>
<dbReference type="InterPro" id="IPR050811">
    <property type="entry name" value="Phosphate_ABC_transporter"/>
</dbReference>
<keyword evidence="2" id="KW-0472">Membrane</keyword>
<dbReference type="PANTHER" id="PTHR30570">
    <property type="entry name" value="PERIPLASMIC PHOSPHATE BINDING COMPONENT OF PHOSPHATE ABC TRANSPORTER"/>
    <property type="match status" value="1"/>
</dbReference>
<dbReference type="RefSeq" id="WP_142048809.1">
    <property type="nucleotide sequence ID" value="NZ_VFPA01000001.1"/>
</dbReference>
<keyword evidence="5" id="KW-1185">Reference proteome</keyword>
<evidence type="ECO:0000256" key="1">
    <source>
        <dbReference type="ARBA" id="ARBA00022729"/>
    </source>
</evidence>
<dbReference type="Proteomes" id="UP000315677">
    <property type="component" value="Unassembled WGS sequence"/>
</dbReference>
<dbReference type="InterPro" id="IPR024370">
    <property type="entry name" value="PBP_domain"/>
</dbReference>
<dbReference type="Gene3D" id="3.40.190.10">
    <property type="entry name" value="Periplasmic binding protein-like II"/>
    <property type="match status" value="2"/>
</dbReference>
<evidence type="ECO:0000256" key="2">
    <source>
        <dbReference type="SAM" id="Phobius"/>
    </source>
</evidence>
<reference evidence="4 5" key="1">
    <citation type="submission" date="2019-06" db="EMBL/GenBank/DDBJ databases">
        <title>Sequencing the genomes of 1000 actinobacteria strains.</title>
        <authorList>
            <person name="Klenk H.-P."/>
        </authorList>
    </citation>
    <scope>NUCLEOTIDE SEQUENCE [LARGE SCALE GENOMIC DNA]</scope>
    <source>
        <strain evidence="4 5">DSM 45301</strain>
    </source>
</reference>
<gene>
    <name evidence="4" type="ORF">FB558_1170</name>
</gene>